<evidence type="ECO:0000313" key="1">
    <source>
        <dbReference type="EMBL" id="KAJ9124029.1"/>
    </source>
</evidence>
<dbReference type="EMBL" id="JASBWU010000002">
    <property type="protein sequence ID" value="KAJ9124029.1"/>
    <property type="molecule type" value="Genomic_DNA"/>
</dbReference>
<sequence>MYNYQPQQPYQQQQQQQAPWQSGLEPQLQLDPALMVDVPGDMLFEDIEKKHPQLAQWILGLEQEFAKERKLRDGIDTQGLGTKLLEDRQEIRRIESSMQIYLHSITDLRQRTHRLATTAEQVTKSFETCVEVVQVAKANAATGGSTLVQHKNFYLHFFQELASEMKEQMNRYRKTLDQIERGLMSLQRIQHMPTPQAIATAVSNNQETIMSLAGEIAGLEERIKTLAAFYRQEFRAKMNTVVDPFVLARTEAGEPALGHSGKRGERPLNDDIDGLNVL</sequence>
<gene>
    <name evidence="1" type="ORF">QFC22_000822</name>
</gene>
<comment type="caution">
    <text evidence="1">The sequence shown here is derived from an EMBL/GenBank/DDBJ whole genome shotgun (WGS) entry which is preliminary data.</text>
</comment>
<evidence type="ECO:0000313" key="2">
    <source>
        <dbReference type="Proteomes" id="UP001243375"/>
    </source>
</evidence>
<proteinExistence type="predicted"/>
<organism evidence="1 2">
    <name type="scientific">Naganishia vaughanmartiniae</name>
    <dbReference type="NCBI Taxonomy" id="1424756"/>
    <lineage>
        <taxon>Eukaryota</taxon>
        <taxon>Fungi</taxon>
        <taxon>Dikarya</taxon>
        <taxon>Basidiomycota</taxon>
        <taxon>Agaricomycotina</taxon>
        <taxon>Tremellomycetes</taxon>
        <taxon>Filobasidiales</taxon>
        <taxon>Filobasidiaceae</taxon>
        <taxon>Naganishia</taxon>
    </lineage>
</organism>
<name>A0ACC2XJ31_9TREE</name>
<dbReference type="Proteomes" id="UP001243375">
    <property type="component" value="Unassembled WGS sequence"/>
</dbReference>
<protein>
    <submittedName>
        <fullName evidence="1">Uncharacterized protein</fullName>
    </submittedName>
</protein>
<keyword evidence="2" id="KW-1185">Reference proteome</keyword>
<accession>A0ACC2XJ31</accession>
<reference evidence="1" key="1">
    <citation type="submission" date="2023-04" db="EMBL/GenBank/DDBJ databases">
        <title>Draft Genome sequencing of Naganishia species isolated from polar environments using Oxford Nanopore Technology.</title>
        <authorList>
            <person name="Leo P."/>
            <person name="Venkateswaran K."/>
        </authorList>
    </citation>
    <scope>NUCLEOTIDE SEQUENCE</scope>
    <source>
        <strain evidence="1">MNA-CCFEE 5425</strain>
    </source>
</reference>